<evidence type="ECO:0000256" key="3">
    <source>
        <dbReference type="ARBA" id="ARBA00019818"/>
    </source>
</evidence>
<dbReference type="EMBL" id="CM012445">
    <property type="protein sequence ID" value="RVE67764.1"/>
    <property type="molecule type" value="Genomic_DNA"/>
</dbReference>
<feature type="domain" description="Fibronectin type-III" evidence="16">
    <location>
        <begin position="108"/>
        <end position="211"/>
    </location>
</feature>
<feature type="region of interest" description="Disordered" evidence="14">
    <location>
        <begin position="40"/>
        <end position="66"/>
    </location>
</feature>
<keyword evidence="8" id="KW-0862">Zinc</keyword>
<dbReference type="PROSITE" id="PS50853">
    <property type="entry name" value="FN3"/>
    <property type="match status" value="2"/>
</dbReference>
<dbReference type="GO" id="GO:0004896">
    <property type="term" value="F:cytokine receptor activity"/>
    <property type="evidence" value="ECO:0007669"/>
    <property type="project" value="TreeGrafter"/>
</dbReference>
<dbReference type="CDD" id="cd00063">
    <property type="entry name" value="FN3"/>
    <property type="match status" value="1"/>
</dbReference>
<dbReference type="InterPro" id="IPR003961">
    <property type="entry name" value="FN3_dom"/>
</dbReference>
<dbReference type="FunFam" id="2.60.40.10:FF:000287">
    <property type="entry name" value="Prolactin receptor"/>
    <property type="match status" value="1"/>
</dbReference>
<dbReference type="InterPro" id="IPR015152">
    <property type="entry name" value="Growth/epo_recpt_lig-bind"/>
</dbReference>
<evidence type="ECO:0000256" key="2">
    <source>
        <dbReference type="ARBA" id="ARBA00007885"/>
    </source>
</evidence>
<feature type="region of interest" description="Disordered" evidence="14">
    <location>
        <begin position="438"/>
        <end position="513"/>
    </location>
</feature>
<feature type="transmembrane region" description="Helical" evidence="15">
    <location>
        <begin position="317"/>
        <end position="338"/>
    </location>
</feature>
<dbReference type="FunFam" id="2.60.40.10:FF:000358">
    <property type="entry name" value="Prolactin receptor"/>
    <property type="match status" value="1"/>
</dbReference>
<dbReference type="Gene3D" id="2.60.40.10">
    <property type="entry name" value="Immunoglobulins"/>
    <property type="match status" value="2"/>
</dbReference>
<keyword evidence="5" id="KW-0479">Metal-binding</keyword>
<dbReference type="SMART" id="SM00060">
    <property type="entry name" value="FN3"/>
    <property type="match status" value="2"/>
</dbReference>
<sequence length="615" mass="67341">MIQTSDGRDRLIYCICRNHREPIIPEWRAPRLPGAACVPERRDAAEESDFPRTGDPRGSKSGENRRRFLRGHYSAGAAAAAAARMRGALVPGVLLLLATAVWCDEPSPPGKPVLTAESCRSPEKETFTCWWTPGSSGGLPTVHRLFYRRASTERQRECPDYRSGGSNSCFFSKNHTTLWEDYELTVVATNALGDAASDTLKMDVMDMVRPYPPRNLALQMKLSNDNPYLYISWLSPLNKTHTFGWATIKYELGVRPEKSKEWKIYEAGVQTNFSLHTVDPGTTYEVQVRCSLDHSRWSEWSPAASIKIPISSQKDKLWWVLMLVSLIPLLTAICALVVRRNSVKQYLLPPVPGPKIIGVDPKLLKSGRSEDVVSALFGNQKLVKMKARTEEIEEFISVSDSRGWLLSDDFLSEKVRSLIIPNGFLFTSTSHDVVKAEEGGEDPLFDPGSDSGTAVEPLLAPPEPQGLSVNPASEDAARRSAAPCPPPTSYVDIPTPEGGGAPEAPPDDYSRVKGVSGENVLLETEPVPPCRDAQIQQAGMASDYSRVAEVNSDTTVLLQKLRPPAESSCKEKQLHDAGWTVCRKGKPSGTESSGGSCTPLGGSGYVDSVPNFTVK</sequence>
<keyword evidence="7" id="KW-0677">Repeat</keyword>
<evidence type="ECO:0000256" key="10">
    <source>
        <dbReference type="ARBA" id="ARBA00023136"/>
    </source>
</evidence>
<dbReference type="AlphaFoldDB" id="A0A3S2MVF9"/>
<keyword evidence="13" id="KW-0325">Glycoprotein</keyword>
<dbReference type="PANTHER" id="PTHR23037:SF46">
    <property type="entry name" value="INTERLEUKIN 5 RECEPTOR SUBUNIT ALPHA"/>
    <property type="match status" value="1"/>
</dbReference>
<comment type="subcellular location">
    <subcellularLocation>
        <location evidence="1">Membrane</location>
        <topology evidence="1">Single-pass type I membrane protein</topology>
    </subcellularLocation>
</comment>
<dbReference type="Pfam" id="PF09067">
    <property type="entry name" value="EpoR_lig-bind"/>
    <property type="match status" value="1"/>
</dbReference>
<dbReference type="SUPFAM" id="SSF49265">
    <property type="entry name" value="Fibronectin type III"/>
    <property type="match status" value="2"/>
</dbReference>
<organism evidence="17 18">
    <name type="scientific">Oryzias javanicus</name>
    <name type="common">Javanese ricefish</name>
    <name type="synonym">Aplocheilus javanicus</name>
    <dbReference type="NCBI Taxonomy" id="123683"/>
    <lineage>
        <taxon>Eukaryota</taxon>
        <taxon>Metazoa</taxon>
        <taxon>Chordata</taxon>
        <taxon>Craniata</taxon>
        <taxon>Vertebrata</taxon>
        <taxon>Euteleostomi</taxon>
        <taxon>Actinopterygii</taxon>
        <taxon>Neopterygii</taxon>
        <taxon>Teleostei</taxon>
        <taxon>Neoteleostei</taxon>
        <taxon>Acanthomorphata</taxon>
        <taxon>Ovalentaria</taxon>
        <taxon>Atherinomorphae</taxon>
        <taxon>Beloniformes</taxon>
        <taxon>Adrianichthyidae</taxon>
        <taxon>Oryziinae</taxon>
        <taxon>Oryzias</taxon>
    </lineage>
</organism>
<evidence type="ECO:0000256" key="6">
    <source>
        <dbReference type="ARBA" id="ARBA00022729"/>
    </source>
</evidence>
<evidence type="ECO:0000313" key="17">
    <source>
        <dbReference type="EMBL" id="RVE67764.1"/>
    </source>
</evidence>
<keyword evidence="12" id="KW-0675">Receptor</keyword>
<reference evidence="17 18" key="2">
    <citation type="submission" date="2019-01" db="EMBL/GenBank/DDBJ databases">
        <title>A chromosome length genome reference of the Java medaka (oryzias javanicus).</title>
        <authorList>
            <person name="Herpin A."/>
            <person name="Takehana Y."/>
            <person name="Naruse K."/>
            <person name="Ansai S."/>
            <person name="Kawaguchi M."/>
        </authorList>
    </citation>
    <scope>NUCLEOTIDE SEQUENCE [LARGE SCALE GENOMIC DNA]</scope>
    <source>
        <strain evidence="17">RS831</strain>
        <tissue evidence="17">Whole body</tissue>
    </source>
</reference>
<evidence type="ECO:0000256" key="14">
    <source>
        <dbReference type="SAM" id="MobiDB-lite"/>
    </source>
</evidence>
<dbReference type="InterPro" id="IPR013783">
    <property type="entry name" value="Ig-like_fold"/>
</dbReference>
<dbReference type="OrthoDB" id="8858139at2759"/>
<dbReference type="InterPro" id="IPR036116">
    <property type="entry name" value="FN3_sf"/>
</dbReference>
<dbReference type="Proteomes" id="UP000283210">
    <property type="component" value="Chromosome 9"/>
</dbReference>
<keyword evidence="6" id="KW-0732">Signal</keyword>
<evidence type="ECO:0000256" key="7">
    <source>
        <dbReference type="ARBA" id="ARBA00022737"/>
    </source>
</evidence>
<evidence type="ECO:0000256" key="11">
    <source>
        <dbReference type="ARBA" id="ARBA00023157"/>
    </source>
</evidence>
<dbReference type="GO" id="GO:0009897">
    <property type="term" value="C:external side of plasma membrane"/>
    <property type="evidence" value="ECO:0007669"/>
    <property type="project" value="TreeGrafter"/>
</dbReference>
<evidence type="ECO:0000313" key="18">
    <source>
        <dbReference type="Proteomes" id="UP000283210"/>
    </source>
</evidence>
<dbReference type="PANTHER" id="PTHR23037">
    <property type="entry name" value="CYTOKINE RECEPTOR"/>
    <property type="match status" value="1"/>
</dbReference>
<keyword evidence="4 15" id="KW-0812">Transmembrane</keyword>
<gene>
    <name evidence="17" type="ORF">OJAV_G00085090</name>
</gene>
<keyword evidence="18" id="KW-1185">Reference proteome</keyword>
<feature type="region of interest" description="Disordered" evidence="14">
    <location>
        <begin position="583"/>
        <end position="615"/>
    </location>
</feature>
<comment type="similarity">
    <text evidence="2">Belongs to the type I cytokine receptor family. Type 1 subfamily.</text>
</comment>
<evidence type="ECO:0000256" key="9">
    <source>
        <dbReference type="ARBA" id="ARBA00022989"/>
    </source>
</evidence>
<evidence type="ECO:0000256" key="1">
    <source>
        <dbReference type="ARBA" id="ARBA00004479"/>
    </source>
</evidence>
<accession>A0A3S2MVF9</accession>
<evidence type="ECO:0000256" key="5">
    <source>
        <dbReference type="ARBA" id="ARBA00022723"/>
    </source>
</evidence>
<evidence type="ECO:0000256" key="12">
    <source>
        <dbReference type="ARBA" id="ARBA00023170"/>
    </source>
</evidence>
<reference evidence="17 18" key="1">
    <citation type="submission" date="2018-11" db="EMBL/GenBank/DDBJ databases">
        <authorList>
            <person name="Lopez-Roques C."/>
            <person name="Donnadieu C."/>
            <person name="Bouchez O."/>
            <person name="Klopp C."/>
            <person name="Cabau C."/>
            <person name="Zahm M."/>
        </authorList>
    </citation>
    <scope>NUCLEOTIDE SEQUENCE [LARGE SCALE GENOMIC DNA]</scope>
    <source>
        <strain evidence="17">RS831</strain>
        <tissue evidence="17">Whole body</tissue>
    </source>
</reference>
<feature type="domain" description="Fibronectin type-III" evidence="16">
    <location>
        <begin position="212"/>
        <end position="311"/>
    </location>
</feature>
<evidence type="ECO:0000256" key="13">
    <source>
        <dbReference type="ARBA" id="ARBA00023180"/>
    </source>
</evidence>
<proteinExistence type="inferred from homology"/>
<keyword evidence="11" id="KW-1015">Disulfide bond</keyword>
<evidence type="ECO:0000256" key="4">
    <source>
        <dbReference type="ARBA" id="ARBA00022692"/>
    </source>
</evidence>
<keyword evidence="10 15" id="KW-0472">Membrane</keyword>
<protein>
    <recommendedName>
        <fullName evidence="3">Prolactin receptor</fullName>
    </recommendedName>
</protein>
<keyword evidence="9 15" id="KW-1133">Transmembrane helix</keyword>
<evidence type="ECO:0000259" key="16">
    <source>
        <dbReference type="PROSITE" id="PS50853"/>
    </source>
</evidence>
<dbReference type="GO" id="GO:0046872">
    <property type="term" value="F:metal ion binding"/>
    <property type="evidence" value="ECO:0007669"/>
    <property type="project" value="UniProtKB-KW"/>
</dbReference>
<name>A0A3S2MVF9_ORYJA</name>
<evidence type="ECO:0000256" key="8">
    <source>
        <dbReference type="ARBA" id="ARBA00022833"/>
    </source>
</evidence>
<evidence type="ECO:0000256" key="15">
    <source>
        <dbReference type="SAM" id="Phobius"/>
    </source>
</evidence>